<dbReference type="KEGG" id="vg:55613520"/>
<evidence type="ECO:0000313" key="1">
    <source>
        <dbReference type="EMBL" id="QAU04307.1"/>
    </source>
</evidence>
<evidence type="ECO:0000313" key="2">
    <source>
        <dbReference type="Proteomes" id="UP000320660"/>
    </source>
</evidence>
<sequence>MKNVNKLLVEVGIVLDFELPETNVKDFMSKICPNLALQLLKKRNDILKSLCNYTVSLELEMVDALNLLQNSTGFFNRNFNHNIISAPLAFGETYYNKCVRTLSTLTQVPPPVSETFMHWLVLGETVNKTLPSNVYSNFEYACSSIGLGESFKAVFTPDVTNSSFDAKKITALDLTNCLNQTSVSHGSVQAAQLAEFGMRVTNLISAPIPFGTRALDLSDPTPLYELVLKHLGKLSGVKYEPKLISLTNLLLLGEIPKEPILLEPKNYQKLLSNFGAQYSNMETYALIQTYVRPASTSPNIAQLLGCAGTSNRPSFCLQSIEHAFNTVAEEKFSRKEARLLSRLYSDFHTREPEYIVTHYELEDFMKLDCYIRSLLQKYHGTFGGVLKGVTAWHNIRVKLQAKKDVEEKAKEDTPLAKLMTKSRLQAEEFIAGTTPFLFEDRQYTSEEIQTVIEHAKDEVYLLALLALENQINLEGVFDDVNEIKIPIVNNTPAEQPILSQSEAPEATFQVKLQSSTDEVKVVKYVLDRLGDKLKYQGGDLDNVLNQYFSARPISIDTIIRCLVLLPKSEDTLGLTEEIKTTYETLIANKGTMQIESFPTLGQSIAEALYLALSPLEFVGW</sequence>
<dbReference type="Proteomes" id="UP000320660">
    <property type="component" value="Segment"/>
</dbReference>
<dbReference type="GeneID" id="55613520"/>
<proteinExistence type="predicted"/>
<protein>
    <submittedName>
        <fullName evidence="1">Uncharacterized protein</fullName>
    </submittedName>
</protein>
<reference evidence="1 2" key="1">
    <citation type="submission" date="2019-01" db="EMBL/GenBank/DDBJ databases">
        <authorList>
            <person name="Le T.S."/>
            <person name="Kurtboke I."/>
        </authorList>
    </citation>
    <scope>NUCLEOTIDE SEQUENCE [LARGE SCALE GENOMIC DNA]</scope>
</reference>
<keyword evidence="2" id="KW-1185">Reference proteome</keyword>
<name>A0A513PWR0_9CAUD</name>
<dbReference type="RefSeq" id="YP_009843254.1">
    <property type="nucleotide sequence ID" value="NC_048747.1"/>
</dbReference>
<organism evidence="1 2">
    <name type="scientific">Vibrio phage 2 TSL-2019</name>
    <dbReference type="NCBI Taxonomy" id="2508172"/>
    <lineage>
        <taxon>Viruses</taxon>
        <taxon>Duplodnaviria</taxon>
        <taxon>Heunggongvirae</taxon>
        <taxon>Uroviricota</taxon>
        <taxon>Caudoviricetes</taxon>
        <taxon>Chimalliviridae</taxon>
        <taxon>Gorgonvirinae</taxon>
        <taxon>Aphroditevirus</taxon>
        <taxon>Aphroditevirus av2TSL2019</taxon>
    </lineage>
</organism>
<accession>A0A513PWR0</accession>
<dbReference type="EMBL" id="MK368614">
    <property type="protein sequence ID" value="QAU04307.1"/>
    <property type="molecule type" value="Genomic_DNA"/>
</dbReference>